<dbReference type="Pfam" id="PF01753">
    <property type="entry name" value="zf-MYND"/>
    <property type="match status" value="1"/>
</dbReference>
<evidence type="ECO:0000256" key="4">
    <source>
        <dbReference type="PROSITE-ProRule" id="PRU00134"/>
    </source>
</evidence>
<protein>
    <recommendedName>
        <fullName evidence="5">MYND-type domain-containing protein</fullName>
    </recommendedName>
</protein>
<gene>
    <name evidence="6" type="ORF">OBBRIDRAFT_548458</name>
</gene>
<keyword evidence="2 4" id="KW-0863">Zinc-finger</keyword>
<evidence type="ECO:0000313" key="7">
    <source>
        <dbReference type="Proteomes" id="UP000250043"/>
    </source>
</evidence>
<evidence type="ECO:0000256" key="1">
    <source>
        <dbReference type="ARBA" id="ARBA00022723"/>
    </source>
</evidence>
<dbReference type="SUPFAM" id="SSF144232">
    <property type="entry name" value="HIT/MYND zinc finger-like"/>
    <property type="match status" value="1"/>
</dbReference>
<name>A0A8E2DK53_9APHY</name>
<keyword evidence="7" id="KW-1185">Reference proteome</keyword>
<dbReference type="PROSITE" id="PS50865">
    <property type="entry name" value="ZF_MYND_2"/>
    <property type="match status" value="1"/>
</dbReference>
<reference evidence="6 7" key="1">
    <citation type="submission" date="2016-07" db="EMBL/GenBank/DDBJ databases">
        <title>Draft genome of the white-rot fungus Obba rivulosa 3A-2.</title>
        <authorList>
            <consortium name="DOE Joint Genome Institute"/>
            <person name="Miettinen O."/>
            <person name="Riley R."/>
            <person name="Acob R."/>
            <person name="Barry K."/>
            <person name="Cullen D."/>
            <person name="De Vries R."/>
            <person name="Hainaut M."/>
            <person name="Hatakka A."/>
            <person name="Henrissat B."/>
            <person name="Hilden K."/>
            <person name="Kuo R."/>
            <person name="Labutti K."/>
            <person name="Lipzen A."/>
            <person name="Makela M.R."/>
            <person name="Sandor L."/>
            <person name="Spatafora J.W."/>
            <person name="Grigoriev I.V."/>
            <person name="Hibbett D.S."/>
        </authorList>
    </citation>
    <scope>NUCLEOTIDE SEQUENCE [LARGE SCALE GENOMIC DNA]</scope>
    <source>
        <strain evidence="6 7">3A-2</strain>
    </source>
</reference>
<dbReference type="Gene3D" id="6.10.140.2220">
    <property type="match status" value="1"/>
</dbReference>
<keyword evidence="1" id="KW-0479">Metal-binding</keyword>
<feature type="domain" description="MYND-type" evidence="5">
    <location>
        <begin position="383"/>
        <end position="426"/>
    </location>
</feature>
<dbReference type="EMBL" id="KV722391">
    <property type="protein sequence ID" value="OCH91105.1"/>
    <property type="molecule type" value="Genomic_DNA"/>
</dbReference>
<evidence type="ECO:0000313" key="6">
    <source>
        <dbReference type="EMBL" id="OCH91105.1"/>
    </source>
</evidence>
<evidence type="ECO:0000259" key="5">
    <source>
        <dbReference type="PROSITE" id="PS50865"/>
    </source>
</evidence>
<proteinExistence type="predicted"/>
<dbReference type="AlphaFoldDB" id="A0A8E2DK53"/>
<evidence type="ECO:0000256" key="3">
    <source>
        <dbReference type="ARBA" id="ARBA00022833"/>
    </source>
</evidence>
<dbReference type="Proteomes" id="UP000250043">
    <property type="component" value="Unassembled WGS sequence"/>
</dbReference>
<keyword evidence="3" id="KW-0862">Zinc</keyword>
<accession>A0A8E2DK53</accession>
<dbReference type="GO" id="GO:0008270">
    <property type="term" value="F:zinc ion binding"/>
    <property type="evidence" value="ECO:0007669"/>
    <property type="project" value="UniProtKB-KW"/>
</dbReference>
<dbReference type="OrthoDB" id="2757990at2759"/>
<organism evidence="6 7">
    <name type="scientific">Obba rivulosa</name>
    <dbReference type="NCBI Taxonomy" id="1052685"/>
    <lineage>
        <taxon>Eukaryota</taxon>
        <taxon>Fungi</taxon>
        <taxon>Dikarya</taxon>
        <taxon>Basidiomycota</taxon>
        <taxon>Agaricomycotina</taxon>
        <taxon>Agaricomycetes</taxon>
        <taxon>Polyporales</taxon>
        <taxon>Gelatoporiaceae</taxon>
        <taxon>Obba</taxon>
    </lineage>
</organism>
<dbReference type="InterPro" id="IPR002893">
    <property type="entry name" value="Znf_MYND"/>
</dbReference>
<sequence length="483" mass="52659">MSLHGAWDRRDPALLSSLVTLFLQSMPSSSNECFCAKMASASLKLLDGVGDPAAMLCLRTQFPALLDTCMKFVAQPRTQDEVQTLAESMELSWRNCQCGMSNPLVSSLHRFAASNPDPRVYDNPLWGLLDTIVPILADCVPLIDSDMRKLSRANQRAIGSGGSITWPMDLNAALPFGPEQSFKAILAWVDFFDGPHLFKLIHALSNLLGSHVSRRILVSSPNVCLALARRTRKIILDWSEHPRSPSAALQGINGLSGCALFLSPFMSADDSELQQFTSQTTRDGAPMALVCDQVLKFVPQHESAIPPFPGRATCLRIVCPTFLILGGRFLALLKLSAYQLSKYHPRLALVSQHPSLSTAGPFYVIYTHLMILGHDGVCGARGCTVTTSSAGKKFSLCSSCGLLPYCSKSCQKNGWKDELSPHRSFCTKMRTFSDLALRSGKLDVQNPSDFAEKCKSAGVQETLAGEISEHLRVILSPTPVQNA</sequence>
<evidence type="ECO:0000256" key="2">
    <source>
        <dbReference type="ARBA" id="ARBA00022771"/>
    </source>
</evidence>